<evidence type="ECO:0000313" key="2">
    <source>
        <dbReference type="Proteomes" id="UP001497535"/>
    </source>
</evidence>
<organism evidence="1 2">
    <name type="scientific">Meloidogyne enterolobii</name>
    <name type="common">Root-knot nematode worm</name>
    <name type="synonym">Meloidogyne mayaguensis</name>
    <dbReference type="NCBI Taxonomy" id="390850"/>
    <lineage>
        <taxon>Eukaryota</taxon>
        <taxon>Metazoa</taxon>
        <taxon>Ecdysozoa</taxon>
        <taxon>Nematoda</taxon>
        <taxon>Chromadorea</taxon>
        <taxon>Rhabditida</taxon>
        <taxon>Tylenchina</taxon>
        <taxon>Tylenchomorpha</taxon>
        <taxon>Tylenchoidea</taxon>
        <taxon>Meloidogynidae</taxon>
        <taxon>Meloidogyninae</taxon>
        <taxon>Meloidogyne</taxon>
    </lineage>
</organism>
<accession>A0ACB1AMQ8</accession>
<protein>
    <submittedName>
        <fullName evidence="1">Uncharacterized protein</fullName>
    </submittedName>
</protein>
<proteinExistence type="predicted"/>
<gene>
    <name evidence="1" type="ORF">MENTE1834_LOCUS39910</name>
</gene>
<sequence length="107" mass="12429">MQETMSEIRTNGPVVGDIQIYDDLFGFTGDGVYRRSQYAKPYNPALYHTFEIIGYGTQVCNGYEVLYWIIKNSWGAEWGDNGFFKIRRGWNECEIESKQISFGMPDF</sequence>
<evidence type="ECO:0000313" key="1">
    <source>
        <dbReference type="EMBL" id="CAK5092039.1"/>
    </source>
</evidence>
<dbReference type="EMBL" id="CAVMJV010000091">
    <property type="protein sequence ID" value="CAK5092039.1"/>
    <property type="molecule type" value="Genomic_DNA"/>
</dbReference>
<name>A0ACB1AMQ8_MELEN</name>
<keyword evidence="2" id="KW-1185">Reference proteome</keyword>
<comment type="caution">
    <text evidence="1">The sequence shown here is derived from an EMBL/GenBank/DDBJ whole genome shotgun (WGS) entry which is preliminary data.</text>
</comment>
<reference evidence="1" key="1">
    <citation type="submission" date="2023-11" db="EMBL/GenBank/DDBJ databases">
        <authorList>
            <person name="Poullet M."/>
        </authorList>
    </citation>
    <scope>NUCLEOTIDE SEQUENCE</scope>
    <source>
        <strain evidence="1">E1834</strain>
    </source>
</reference>
<dbReference type="Proteomes" id="UP001497535">
    <property type="component" value="Unassembled WGS sequence"/>
</dbReference>